<dbReference type="GO" id="GO:0030686">
    <property type="term" value="C:90S preribosome"/>
    <property type="evidence" value="ECO:0007669"/>
    <property type="project" value="TreeGrafter"/>
</dbReference>
<dbReference type="InterPro" id="IPR011989">
    <property type="entry name" value="ARM-like"/>
</dbReference>
<proteinExistence type="predicted"/>
<dbReference type="InterPro" id="IPR001313">
    <property type="entry name" value="Pumilio_RNA-bd_rpt"/>
</dbReference>
<dbReference type="Proteomes" id="UP001165080">
    <property type="component" value="Unassembled WGS sequence"/>
</dbReference>
<dbReference type="GO" id="GO:0003723">
    <property type="term" value="F:RNA binding"/>
    <property type="evidence" value="ECO:0007669"/>
    <property type="project" value="InterPro"/>
</dbReference>
<accession>A0A9W6BIA9</accession>
<dbReference type="GO" id="GO:0000056">
    <property type="term" value="P:ribosomal small subunit export from nucleus"/>
    <property type="evidence" value="ECO:0007669"/>
    <property type="project" value="TreeGrafter"/>
</dbReference>
<dbReference type="PANTHER" id="PTHR13102:SF0">
    <property type="entry name" value="NUCLEOLAR PROTEIN 9"/>
    <property type="match status" value="1"/>
</dbReference>
<keyword evidence="4" id="KW-1185">Reference proteome</keyword>
<feature type="compositionally biased region" description="Basic residues" evidence="2">
    <location>
        <begin position="741"/>
        <end position="753"/>
    </location>
</feature>
<feature type="region of interest" description="Disordered" evidence="2">
    <location>
        <begin position="1"/>
        <end position="60"/>
    </location>
</feature>
<keyword evidence="1" id="KW-0677">Repeat</keyword>
<dbReference type="GO" id="GO:0000472">
    <property type="term" value="P:endonucleolytic cleavage to generate mature 5'-end of SSU-rRNA from (SSU-rRNA, 5.8S rRNA, LSU-rRNA)"/>
    <property type="evidence" value="ECO:0007669"/>
    <property type="project" value="TreeGrafter"/>
</dbReference>
<protein>
    <recommendedName>
        <fullName evidence="5">Nucleolar protein 9</fullName>
    </recommendedName>
</protein>
<name>A0A9W6BIA9_9CHLO</name>
<dbReference type="GO" id="GO:0005730">
    <property type="term" value="C:nucleolus"/>
    <property type="evidence" value="ECO:0007669"/>
    <property type="project" value="TreeGrafter"/>
</dbReference>
<evidence type="ECO:0008006" key="5">
    <source>
        <dbReference type="Google" id="ProtNLM"/>
    </source>
</evidence>
<feature type="compositionally biased region" description="Basic and acidic residues" evidence="2">
    <location>
        <begin position="699"/>
        <end position="722"/>
    </location>
</feature>
<feature type="compositionally biased region" description="Low complexity" evidence="2">
    <location>
        <begin position="242"/>
        <end position="259"/>
    </location>
</feature>
<dbReference type="InterPro" id="IPR040000">
    <property type="entry name" value="NOP9"/>
</dbReference>
<dbReference type="GO" id="GO:0000447">
    <property type="term" value="P:endonucleolytic cleavage in ITS1 to separate SSU-rRNA from 5.8S rRNA and LSU-rRNA from tricistronic rRNA transcript (SSU-rRNA, 5.8S rRNA, LSU-rRNA)"/>
    <property type="evidence" value="ECO:0007669"/>
    <property type="project" value="TreeGrafter"/>
</dbReference>
<comment type="caution">
    <text evidence="3">The sequence shown here is derived from an EMBL/GenBank/DDBJ whole genome shotgun (WGS) entry which is preliminary data.</text>
</comment>
<feature type="compositionally biased region" description="Basic and acidic residues" evidence="2">
    <location>
        <begin position="777"/>
        <end position="789"/>
    </location>
</feature>
<dbReference type="EMBL" id="BRXU01000005">
    <property type="protein sequence ID" value="GLC52285.1"/>
    <property type="molecule type" value="Genomic_DNA"/>
</dbReference>
<dbReference type="InterPro" id="IPR016024">
    <property type="entry name" value="ARM-type_fold"/>
</dbReference>
<evidence type="ECO:0000256" key="2">
    <source>
        <dbReference type="SAM" id="MobiDB-lite"/>
    </source>
</evidence>
<feature type="compositionally biased region" description="Acidic residues" evidence="2">
    <location>
        <begin position="9"/>
        <end position="18"/>
    </location>
</feature>
<evidence type="ECO:0000256" key="1">
    <source>
        <dbReference type="ARBA" id="ARBA00022737"/>
    </source>
</evidence>
<feature type="region of interest" description="Disordered" evidence="2">
    <location>
        <begin position="679"/>
        <end position="830"/>
    </location>
</feature>
<dbReference type="Pfam" id="PF22493">
    <property type="entry name" value="PUF_NOP9"/>
    <property type="match status" value="1"/>
</dbReference>
<dbReference type="PANTHER" id="PTHR13102">
    <property type="entry name" value="NUCLEOLAR PROTEIN 9"/>
    <property type="match status" value="1"/>
</dbReference>
<dbReference type="SMART" id="SM00025">
    <property type="entry name" value="Pumilio"/>
    <property type="match status" value="6"/>
</dbReference>
<feature type="region of interest" description="Disordered" evidence="2">
    <location>
        <begin position="214"/>
        <end position="259"/>
    </location>
</feature>
<dbReference type="GO" id="GO:0000480">
    <property type="term" value="P:endonucleolytic cleavage in 5'-ETS of tricistronic rRNA transcript (SSU-rRNA, 5.8S rRNA, LSU-rRNA)"/>
    <property type="evidence" value="ECO:0007669"/>
    <property type="project" value="TreeGrafter"/>
</dbReference>
<dbReference type="Gene3D" id="1.25.10.10">
    <property type="entry name" value="Leucine-rich Repeat Variant"/>
    <property type="match status" value="1"/>
</dbReference>
<sequence length="830" mass="86275">MGKKRQRQDDEEAAEAAEEAPTAAAPAAGADEAAAAGAGGAQSDGAEDGGQRRRSKSLVSPETASYLEDVVAHFKTLVDDEERALLVGNVLEEISGKEVKVAGDPICSRHVETLMAAAQAQQLLKFLTSVSDVDGFFTLVSSPFGSHAVEKLLVRLEAQLDGMEQEEYDEFQRVMTLLTDSICPHLYDYVTDRFATHVVRRLLCLLAGRNVLPPPGKQQQQQRQQQLPGLENKRSKSEAPNGLAAKLGPASASGSGSGKHSAAAAAMAAELLGPGGDEPPPCRMPELVSRFVAVICGDDYVGPLVSELVYHPYACPFLQALLRAAASDRKSLRQLVPVLLGASSFNDSSKGGAGAVLEGCRDEEVAALLTDPTTSHLVEVLMQVLPRPLLEELFRRFLAPRLAELAHHPSANFVLQAALAATPSKEMAKTMYDSLSGLLPDLLRKRRSGVVAALVACCGRHGVCQREVCAALAGALGGMPQWASLKGDAALAPALLCLDSVPVVGANEPFSAAAVVASRSGGPTLPRLSAVGCSILIQVLRYGQGACRSFTDSVVGLQPHDAARVGADPSGSRVLEALLEGNAPAKVKGALFAALADHWDAVACTASGSFLVETAYRLADLPAKEAIVTRLASATKALEATHWGPVLLRKVGAEAYTRDPEQWRRHAASASKTLDQFAKLFGSGDGGGGGGGGTGGEPKAGKDKKAKKAGKDKEEAGSREGEGQGAAEEGGEEEGGAASRRERKRAKKEKKAKAGGDAAAAEEGGGRGAAAVEAEDGGERGEGERAKAARKDKRKAAAEGSEAPNVDVEGPVKKPKKAKKDGKAGKGPGT</sequence>
<evidence type="ECO:0000313" key="3">
    <source>
        <dbReference type="EMBL" id="GLC52285.1"/>
    </source>
</evidence>
<reference evidence="3 4" key="1">
    <citation type="journal article" date="2023" name="Commun. Biol.">
        <title>Reorganization of the ancestral sex-determining regions during the evolution of trioecy in Pleodorina starrii.</title>
        <authorList>
            <person name="Takahashi K."/>
            <person name="Suzuki S."/>
            <person name="Kawai-Toyooka H."/>
            <person name="Yamamoto K."/>
            <person name="Hamaji T."/>
            <person name="Ootsuki R."/>
            <person name="Yamaguchi H."/>
            <person name="Kawachi M."/>
            <person name="Higashiyama T."/>
            <person name="Nozaki H."/>
        </authorList>
    </citation>
    <scope>NUCLEOTIDE SEQUENCE [LARGE SCALE GENOMIC DNA]</scope>
    <source>
        <strain evidence="3 4">NIES-4479</strain>
    </source>
</reference>
<feature type="compositionally biased region" description="Gly residues" evidence="2">
    <location>
        <begin position="683"/>
        <end position="698"/>
    </location>
</feature>
<dbReference type="AlphaFoldDB" id="A0A9W6BIA9"/>
<dbReference type="GO" id="GO:0030688">
    <property type="term" value="C:preribosome, small subunit precursor"/>
    <property type="evidence" value="ECO:0007669"/>
    <property type="project" value="TreeGrafter"/>
</dbReference>
<gene>
    <name evidence="3" type="primary">PLEST005527</name>
    <name evidence="3" type="ORF">PLESTB_000605000</name>
</gene>
<dbReference type="SUPFAM" id="SSF48371">
    <property type="entry name" value="ARM repeat"/>
    <property type="match status" value="1"/>
</dbReference>
<evidence type="ECO:0000313" key="4">
    <source>
        <dbReference type="Proteomes" id="UP001165080"/>
    </source>
</evidence>
<feature type="compositionally biased region" description="Low complexity" evidence="2">
    <location>
        <begin position="19"/>
        <end position="36"/>
    </location>
</feature>
<organism evidence="3 4">
    <name type="scientific">Pleodorina starrii</name>
    <dbReference type="NCBI Taxonomy" id="330485"/>
    <lineage>
        <taxon>Eukaryota</taxon>
        <taxon>Viridiplantae</taxon>
        <taxon>Chlorophyta</taxon>
        <taxon>core chlorophytes</taxon>
        <taxon>Chlorophyceae</taxon>
        <taxon>CS clade</taxon>
        <taxon>Chlamydomonadales</taxon>
        <taxon>Volvocaceae</taxon>
        <taxon>Pleodorina</taxon>
    </lineage>
</organism>